<proteinExistence type="predicted"/>
<keyword evidence="2" id="KW-1185">Reference proteome</keyword>
<dbReference type="Gene3D" id="2.130.10.10">
    <property type="entry name" value="YVTN repeat-like/Quinoprotein amine dehydrogenase"/>
    <property type="match status" value="1"/>
</dbReference>
<protein>
    <submittedName>
        <fullName evidence="1">Uncharacterized protein</fullName>
    </submittedName>
</protein>
<accession>A0ABW1ZCH2</accession>
<evidence type="ECO:0000313" key="1">
    <source>
        <dbReference type="EMBL" id="MFC6646743.1"/>
    </source>
</evidence>
<dbReference type="EMBL" id="JBHSWI010000001">
    <property type="protein sequence ID" value="MFC6646743.1"/>
    <property type="molecule type" value="Genomic_DNA"/>
</dbReference>
<sequence length="720" mass="73638">MNGRLMGGQQPLIGSVIGVYQYGTGGYGSAATLLASTTTDSTGSFSFASGAYTCPQSNTPVYLLSSGGDPGVGQSNPNAVLAAVLGTCTNAKQSYVNINEITTVAAAYALANFFNTSYTTAASNGGVTGDNFGGPSSTSGSVVTYSRGLVLGSNTTAGLIANVATGNPMPSTSTMTTESTKVSLLGNILAACVNSTGQSGTSDATSNCGKLFTATTYSSRPNDTLQAAVAIAKNPTQNVGTLFAIPPTQPAFAAALATQPNDFSLAISFTTSSFGLGVDTNTIATIDTDSSNRVWFPSNASGQVGIGYFDVTSQSFNGPYNGAGLTHPQQIAIDGNGYAWVTDTQSTKVAGINTTAPSTYSVFTLANSTSYAVSIDSNSQVRIGSMVGTAPKLGTIDSAHTAYTVTGSPSGIAASYIPQSIASDNGSNLIFTGYNSSVPRFYDYYVVSGATSTSQKGFANDLAGQSAWTGGDLVGVKAYNNGGASYAVDGLCFIGNGACASMAGNKTYNRPTGISVDGTGTLWLAYNQTASVASVPQNSGTGRAYSNYINSAGQFTSYVLNHNSSYGNTLTNPEGISVDNEGNIWVANSGCLTTSCTPGSFTLTLFPGQAYPTITPVSAQIASGAALAGTAPRTKPPSSNFGVVTLKAHAFCVGLSLCALPSPPALAICFMPPEKRKMNVRPHRRGTVGNFSMPDERWQFMGPTTTIARYTAFLESASLD</sequence>
<dbReference type="SUPFAM" id="SSF63829">
    <property type="entry name" value="Calcium-dependent phosphotriesterase"/>
    <property type="match status" value="1"/>
</dbReference>
<comment type="caution">
    <text evidence="1">The sequence shown here is derived from an EMBL/GenBank/DDBJ whole genome shotgun (WGS) entry which is preliminary data.</text>
</comment>
<dbReference type="RefSeq" id="WP_390235687.1">
    <property type="nucleotide sequence ID" value="NZ_JBHSWI010000001.1"/>
</dbReference>
<reference evidence="2" key="1">
    <citation type="journal article" date="2019" name="Int. J. Syst. Evol. Microbiol.">
        <title>The Global Catalogue of Microorganisms (GCM) 10K type strain sequencing project: providing services to taxonomists for standard genome sequencing and annotation.</title>
        <authorList>
            <consortium name="The Broad Institute Genomics Platform"/>
            <consortium name="The Broad Institute Genome Sequencing Center for Infectious Disease"/>
            <person name="Wu L."/>
            <person name="Ma J."/>
        </authorList>
    </citation>
    <scope>NUCLEOTIDE SEQUENCE [LARGE SCALE GENOMIC DNA]</scope>
    <source>
        <strain evidence="2">CGMCC 1.16026</strain>
    </source>
</reference>
<organism evidence="1 2">
    <name type="scientific">Granulicella cerasi</name>
    <dbReference type="NCBI Taxonomy" id="741063"/>
    <lineage>
        <taxon>Bacteria</taxon>
        <taxon>Pseudomonadati</taxon>
        <taxon>Acidobacteriota</taxon>
        <taxon>Terriglobia</taxon>
        <taxon>Terriglobales</taxon>
        <taxon>Acidobacteriaceae</taxon>
        <taxon>Granulicella</taxon>
    </lineage>
</organism>
<dbReference type="InterPro" id="IPR015943">
    <property type="entry name" value="WD40/YVTN_repeat-like_dom_sf"/>
</dbReference>
<dbReference type="Gene3D" id="2.40.10.500">
    <property type="match status" value="1"/>
</dbReference>
<dbReference type="Proteomes" id="UP001596391">
    <property type="component" value="Unassembled WGS sequence"/>
</dbReference>
<evidence type="ECO:0000313" key="2">
    <source>
        <dbReference type="Proteomes" id="UP001596391"/>
    </source>
</evidence>
<name>A0ABW1ZCH2_9BACT</name>
<gene>
    <name evidence="1" type="ORF">ACFQBQ_14340</name>
</gene>